<evidence type="ECO:0000256" key="2">
    <source>
        <dbReference type="ARBA" id="ARBA00008017"/>
    </source>
</evidence>
<dbReference type="Gene3D" id="2.30.30.60">
    <property type="match status" value="1"/>
</dbReference>
<comment type="subcellular location">
    <subcellularLocation>
        <location evidence="1">Cell membrane</location>
        <topology evidence="1">Multi-pass membrane protein</topology>
    </subcellularLocation>
</comment>
<dbReference type="SUPFAM" id="SSF50182">
    <property type="entry name" value="Sm-like ribonucleoproteins"/>
    <property type="match status" value="1"/>
</dbReference>
<dbReference type="OrthoDB" id="9809206at2"/>
<feature type="transmembrane region" description="Helical" evidence="8">
    <location>
        <begin position="70"/>
        <end position="88"/>
    </location>
</feature>
<feature type="domain" description="Mechanosensitive ion channel MscS C-terminal" evidence="10">
    <location>
        <begin position="186"/>
        <end position="269"/>
    </location>
</feature>
<comment type="function">
    <text evidence="7">May play a role in resistance to osmotic downshock.</text>
</comment>
<evidence type="ECO:0000256" key="6">
    <source>
        <dbReference type="ARBA" id="ARBA00023136"/>
    </source>
</evidence>
<dbReference type="InterPro" id="IPR006685">
    <property type="entry name" value="MscS_channel_2nd"/>
</dbReference>
<evidence type="ECO:0000259" key="9">
    <source>
        <dbReference type="Pfam" id="PF00924"/>
    </source>
</evidence>
<evidence type="ECO:0000256" key="1">
    <source>
        <dbReference type="ARBA" id="ARBA00004651"/>
    </source>
</evidence>
<comment type="similarity">
    <text evidence="2">Belongs to the MscS (TC 1.A.23) family.</text>
</comment>
<evidence type="ECO:0000256" key="3">
    <source>
        <dbReference type="ARBA" id="ARBA00022475"/>
    </source>
</evidence>
<dbReference type="InterPro" id="IPR011066">
    <property type="entry name" value="MscS_channel_C_sf"/>
</dbReference>
<protein>
    <submittedName>
        <fullName evidence="12">Small conductance mechanosensitive channel</fullName>
    </submittedName>
</protein>
<gene>
    <name evidence="12" type="ORF">SAMN05877753_10127</name>
</gene>
<dbReference type="Proteomes" id="UP000219546">
    <property type="component" value="Unassembled WGS sequence"/>
</dbReference>
<keyword evidence="4 8" id="KW-0812">Transmembrane</keyword>
<dbReference type="InterPro" id="IPR049278">
    <property type="entry name" value="MS_channel_C"/>
</dbReference>
<keyword evidence="3" id="KW-1003">Cell membrane</keyword>
<sequence>MIYIETFFQSIQEILLSEDTWIQIGKIILILVLAGIFVKIAKSSVNKIFLVRSKAPLRISERREATLMKLMQNVITYIVYFVAILMILDMYIDIRTIIAGAGIVGLAVGFGAQSLVKDIISGFFIIFEDQFSVGDYVRINQAEGTVEEIGLRITKIKSWTGELHIFPNGSILEVTNFSIHNSLAIVDISIAYEGDIQKAEKVINEFLETLPDQYPDLVKTPELLGVQMLGASEVVLRVAAETKPMKHTPIARALRKELKTCLDAHGIEIPFPRMVMYTRNEKQNEVI</sequence>
<dbReference type="EMBL" id="OAOP01000001">
    <property type="protein sequence ID" value="SNX66716.1"/>
    <property type="molecule type" value="Genomic_DNA"/>
</dbReference>
<evidence type="ECO:0000259" key="11">
    <source>
        <dbReference type="Pfam" id="PF21088"/>
    </source>
</evidence>
<dbReference type="AlphaFoldDB" id="A0A285CI78"/>
<feature type="transmembrane region" description="Helical" evidence="8">
    <location>
        <begin position="94"/>
        <end position="116"/>
    </location>
</feature>
<dbReference type="InterPro" id="IPR023408">
    <property type="entry name" value="MscS_beta-dom_sf"/>
</dbReference>
<keyword evidence="6 8" id="KW-0472">Membrane</keyword>
<evidence type="ECO:0000256" key="7">
    <source>
        <dbReference type="ARBA" id="ARBA00059688"/>
    </source>
</evidence>
<feature type="domain" description="Mechanosensitive ion channel transmembrane helices 2/3" evidence="11">
    <location>
        <begin position="73"/>
        <end position="113"/>
    </location>
</feature>
<dbReference type="Pfam" id="PF21088">
    <property type="entry name" value="MS_channel_1st"/>
    <property type="match status" value="1"/>
</dbReference>
<dbReference type="Gene3D" id="1.10.287.1260">
    <property type="match status" value="1"/>
</dbReference>
<organism evidence="12 13">
    <name type="scientific">Bacillus oleivorans</name>
    <dbReference type="NCBI Taxonomy" id="1448271"/>
    <lineage>
        <taxon>Bacteria</taxon>
        <taxon>Bacillati</taxon>
        <taxon>Bacillota</taxon>
        <taxon>Bacilli</taxon>
        <taxon>Bacillales</taxon>
        <taxon>Bacillaceae</taxon>
        <taxon>Bacillus</taxon>
    </lineage>
</organism>
<dbReference type="Pfam" id="PF21082">
    <property type="entry name" value="MS_channel_3rd"/>
    <property type="match status" value="1"/>
</dbReference>
<accession>A0A285CI78</accession>
<feature type="domain" description="Mechanosensitive ion channel MscS" evidence="9">
    <location>
        <begin position="115"/>
        <end position="178"/>
    </location>
</feature>
<dbReference type="Gene3D" id="3.30.70.100">
    <property type="match status" value="1"/>
</dbReference>
<dbReference type="FunFam" id="2.30.30.60:FF:000001">
    <property type="entry name" value="MscS Mechanosensitive ion channel"/>
    <property type="match status" value="1"/>
</dbReference>
<dbReference type="Pfam" id="PF00924">
    <property type="entry name" value="MS_channel_2nd"/>
    <property type="match status" value="1"/>
</dbReference>
<dbReference type="GO" id="GO:0005886">
    <property type="term" value="C:plasma membrane"/>
    <property type="evidence" value="ECO:0007669"/>
    <property type="project" value="UniProtKB-SubCell"/>
</dbReference>
<evidence type="ECO:0000259" key="10">
    <source>
        <dbReference type="Pfam" id="PF21082"/>
    </source>
</evidence>
<dbReference type="PANTHER" id="PTHR30460:SF0">
    <property type="entry name" value="MODERATE CONDUCTANCE MECHANOSENSITIVE CHANNEL YBIO"/>
    <property type="match status" value="1"/>
</dbReference>
<dbReference type="InterPro" id="IPR045276">
    <property type="entry name" value="YbiO_bact"/>
</dbReference>
<dbReference type="InterPro" id="IPR011014">
    <property type="entry name" value="MscS_channel_TM-2"/>
</dbReference>
<dbReference type="PANTHER" id="PTHR30460">
    <property type="entry name" value="MODERATE CONDUCTANCE MECHANOSENSITIVE CHANNEL YBIO"/>
    <property type="match status" value="1"/>
</dbReference>
<evidence type="ECO:0000256" key="4">
    <source>
        <dbReference type="ARBA" id="ARBA00022692"/>
    </source>
</evidence>
<keyword evidence="13" id="KW-1185">Reference proteome</keyword>
<keyword evidence="5 8" id="KW-1133">Transmembrane helix</keyword>
<dbReference type="SUPFAM" id="SSF82861">
    <property type="entry name" value="Mechanosensitive channel protein MscS (YggB), transmembrane region"/>
    <property type="match status" value="1"/>
</dbReference>
<evidence type="ECO:0000313" key="13">
    <source>
        <dbReference type="Proteomes" id="UP000219546"/>
    </source>
</evidence>
<feature type="transmembrane region" description="Helical" evidence="8">
    <location>
        <begin position="20"/>
        <end position="38"/>
    </location>
</feature>
<dbReference type="InterPro" id="IPR010920">
    <property type="entry name" value="LSM_dom_sf"/>
</dbReference>
<dbReference type="InterPro" id="IPR049142">
    <property type="entry name" value="MS_channel_1st"/>
</dbReference>
<evidence type="ECO:0000256" key="8">
    <source>
        <dbReference type="SAM" id="Phobius"/>
    </source>
</evidence>
<dbReference type="SUPFAM" id="SSF82689">
    <property type="entry name" value="Mechanosensitive channel protein MscS (YggB), C-terminal domain"/>
    <property type="match status" value="1"/>
</dbReference>
<proteinExistence type="inferred from homology"/>
<evidence type="ECO:0000313" key="12">
    <source>
        <dbReference type="EMBL" id="SNX66716.1"/>
    </source>
</evidence>
<dbReference type="GO" id="GO:0008381">
    <property type="term" value="F:mechanosensitive monoatomic ion channel activity"/>
    <property type="evidence" value="ECO:0007669"/>
    <property type="project" value="InterPro"/>
</dbReference>
<reference evidence="12 13" key="1">
    <citation type="submission" date="2017-08" db="EMBL/GenBank/DDBJ databases">
        <authorList>
            <person name="de Groot N.N."/>
        </authorList>
    </citation>
    <scope>NUCLEOTIDE SEQUENCE [LARGE SCALE GENOMIC DNA]</scope>
    <source>
        <strain evidence="12 13">JC228</strain>
    </source>
</reference>
<name>A0A285CI78_9BACI</name>
<evidence type="ECO:0000256" key="5">
    <source>
        <dbReference type="ARBA" id="ARBA00022989"/>
    </source>
</evidence>